<evidence type="ECO:0000313" key="1">
    <source>
        <dbReference type="EMBL" id="KAK9732102.1"/>
    </source>
</evidence>
<proteinExistence type="predicted"/>
<keyword evidence="2" id="KW-1185">Reference proteome</keyword>
<name>A0AAW1LB27_POPJA</name>
<dbReference type="AlphaFoldDB" id="A0AAW1LB27"/>
<comment type="caution">
    <text evidence="1">The sequence shown here is derived from an EMBL/GenBank/DDBJ whole genome shotgun (WGS) entry which is preliminary data.</text>
</comment>
<sequence>MPVGTGASQGSVLEPARRNMLYDDVLGIELTIDVVVQIQHLLMTQRLLSELRIATRLWETHPLVADLLSELRIATRLWETHPLVAE</sequence>
<protein>
    <submittedName>
        <fullName evidence="1">Uncharacterized protein</fullName>
    </submittedName>
</protein>
<dbReference type="Proteomes" id="UP001458880">
    <property type="component" value="Unassembled WGS sequence"/>
</dbReference>
<accession>A0AAW1LB27</accession>
<dbReference type="EMBL" id="JASPKY010000122">
    <property type="protein sequence ID" value="KAK9732102.1"/>
    <property type="molecule type" value="Genomic_DNA"/>
</dbReference>
<reference evidence="1 2" key="1">
    <citation type="journal article" date="2024" name="BMC Genomics">
        <title>De novo assembly and annotation of Popillia japonica's genome with initial clues to its potential as an invasive pest.</title>
        <authorList>
            <person name="Cucini C."/>
            <person name="Boschi S."/>
            <person name="Funari R."/>
            <person name="Cardaioli E."/>
            <person name="Iannotti N."/>
            <person name="Marturano G."/>
            <person name="Paoli F."/>
            <person name="Bruttini M."/>
            <person name="Carapelli A."/>
            <person name="Frati F."/>
            <person name="Nardi F."/>
        </authorList>
    </citation>
    <scope>NUCLEOTIDE SEQUENCE [LARGE SCALE GENOMIC DNA]</scope>
    <source>
        <strain evidence="1">DMR45628</strain>
    </source>
</reference>
<evidence type="ECO:0000313" key="2">
    <source>
        <dbReference type="Proteomes" id="UP001458880"/>
    </source>
</evidence>
<organism evidence="1 2">
    <name type="scientific">Popillia japonica</name>
    <name type="common">Japanese beetle</name>
    <dbReference type="NCBI Taxonomy" id="7064"/>
    <lineage>
        <taxon>Eukaryota</taxon>
        <taxon>Metazoa</taxon>
        <taxon>Ecdysozoa</taxon>
        <taxon>Arthropoda</taxon>
        <taxon>Hexapoda</taxon>
        <taxon>Insecta</taxon>
        <taxon>Pterygota</taxon>
        <taxon>Neoptera</taxon>
        <taxon>Endopterygota</taxon>
        <taxon>Coleoptera</taxon>
        <taxon>Polyphaga</taxon>
        <taxon>Scarabaeiformia</taxon>
        <taxon>Scarabaeidae</taxon>
        <taxon>Rutelinae</taxon>
        <taxon>Popillia</taxon>
    </lineage>
</organism>
<gene>
    <name evidence="1" type="ORF">QE152_g13123</name>
</gene>